<dbReference type="Proteomes" id="UP000789525">
    <property type="component" value="Unassembled WGS sequence"/>
</dbReference>
<keyword evidence="2" id="KW-1185">Reference proteome</keyword>
<protein>
    <submittedName>
        <fullName evidence="1">10656_t:CDS:1</fullName>
    </submittedName>
</protein>
<dbReference type="EMBL" id="CAJVPT010027248">
    <property type="protein sequence ID" value="CAG8682765.1"/>
    <property type="molecule type" value="Genomic_DNA"/>
</dbReference>
<comment type="caution">
    <text evidence="1">The sequence shown here is derived from an EMBL/GenBank/DDBJ whole genome shotgun (WGS) entry which is preliminary data.</text>
</comment>
<proteinExistence type="predicted"/>
<accession>A0ACA9NYM1</accession>
<evidence type="ECO:0000313" key="2">
    <source>
        <dbReference type="Proteomes" id="UP000789525"/>
    </source>
</evidence>
<gene>
    <name evidence="1" type="ORF">ACOLOM_LOCUS9410</name>
</gene>
<feature type="non-terminal residue" evidence="1">
    <location>
        <position position="1"/>
    </location>
</feature>
<sequence>KHYGKIQSTPMIVIHEDDLFEEWVEDHQPDYASDFNVPSPTPSPGMPPIKSFEDCKDNTFSTSLPNLFLDNSSDKSDSLPSSISEIAKSFSPRRLTMHELGQATVNDDLIITPQLSSTEVSQTTSESSISVYAASNKYESELLKSTPPSKVNIEKYGRWGKILGSGVGGTVRLIHRRTDNKAFAVKQFRKRNPYESEKSYIKKIVAEFCIGSTLHHENIIETLDILQESDQLYEIMQFAPYDLFEAVMSRKMSEEEIACVFKQIVNGVNYLHQMGISHRDLKLDNLCLNEKGIKIPEASRPIISRILEINPEKRATMKGILEDEWFKGIEVCRSDNDRSNVGHIHHLEESKYKPDDDE</sequence>
<name>A0ACA9NYM1_9GLOM</name>
<organism evidence="1 2">
    <name type="scientific">Acaulospora colombiana</name>
    <dbReference type="NCBI Taxonomy" id="27376"/>
    <lineage>
        <taxon>Eukaryota</taxon>
        <taxon>Fungi</taxon>
        <taxon>Fungi incertae sedis</taxon>
        <taxon>Mucoromycota</taxon>
        <taxon>Glomeromycotina</taxon>
        <taxon>Glomeromycetes</taxon>
        <taxon>Diversisporales</taxon>
        <taxon>Acaulosporaceae</taxon>
        <taxon>Acaulospora</taxon>
    </lineage>
</organism>
<evidence type="ECO:0000313" key="1">
    <source>
        <dbReference type="EMBL" id="CAG8682765.1"/>
    </source>
</evidence>
<reference evidence="1" key="1">
    <citation type="submission" date="2021-06" db="EMBL/GenBank/DDBJ databases">
        <authorList>
            <person name="Kallberg Y."/>
            <person name="Tangrot J."/>
            <person name="Rosling A."/>
        </authorList>
    </citation>
    <scope>NUCLEOTIDE SEQUENCE</scope>
    <source>
        <strain evidence="1">CL356</strain>
    </source>
</reference>